<feature type="transmembrane region" description="Helical" evidence="7">
    <location>
        <begin position="183"/>
        <end position="206"/>
    </location>
</feature>
<evidence type="ECO:0000256" key="1">
    <source>
        <dbReference type="ARBA" id="ARBA00004651"/>
    </source>
</evidence>
<feature type="transmembrane region" description="Helical" evidence="7">
    <location>
        <begin position="36"/>
        <end position="59"/>
    </location>
</feature>
<feature type="transmembrane region" description="Helical" evidence="7">
    <location>
        <begin position="135"/>
        <end position="156"/>
    </location>
</feature>
<dbReference type="PROSITE" id="PS50928">
    <property type="entry name" value="ABC_TM1"/>
    <property type="match status" value="1"/>
</dbReference>
<sequence length="320" mass="34802">MSTTTTPAPATTASLPGAGGARGAGKLRLHHPLTPYVMCAPYLILLCMFVLGPAVYGIWISLHDWDFMLPQKPFVGLQNYVDLTDPSSVIFQDFWHGMRATAIFTVASVPFLVLIPLGIAIMLNRRFKGRSFFRAVIFAPFVLGIAVIGVLFTYLLDAQFGLVNGFLGLFGIPPVGWAQTQPWAWVALVGMTVWWTLGFNTVIYLAGLQEIPQQNYEAASLDGAGGWGKFVHITIPGLRNVLVFTITTTVLASANMFGQSYLVTKGGPGDSTRTAIMVMTEEGLRNFKMGTASAMSYVLAVFLGLVSVIIFLALRERNPK</sequence>
<dbReference type="Proteomes" id="UP000758168">
    <property type="component" value="Unassembled WGS sequence"/>
</dbReference>
<feature type="domain" description="ABC transmembrane type-1" evidence="8">
    <location>
        <begin position="98"/>
        <end position="310"/>
    </location>
</feature>
<keyword evidence="4 7" id="KW-0812">Transmembrane</keyword>
<comment type="similarity">
    <text evidence="7">Belongs to the binding-protein-dependent transport system permease family.</text>
</comment>
<evidence type="ECO:0000259" key="8">
    <source>
        <dbReference type="PROSITE" id="PS50928"/>
    </source>
</evidence>
<evidence type="ECO:0000256" key="7">
    <source>
        <dbReference type="RuleBase" id="RU363032"/>
    </source>
</evidence>
<evidence type="ECO:0000256" key="6">
    <source>
        <dbReference type="ARBA" id="ARBA00023136"/>
    </source>
</evidence>
<evidence type="ECO:0000256" key="2">
    <source>
        <dbReference type="ARBA" id="ARBA00022448"/>
    </source>
</evidence>
<dbReference type="InterPro" id="IPR035906">
    <property type="entry name" value="MetI-like_sf"/>
</dbReference>
<evidence type="ECO:0000313" key="10">
    <source>
        <dbReference type="Proteomes" id="UP000758168"/>
    </source>
</evidence>
<evidence type="ECO:0000256" key="4">
    <source>
        <dbReference type="ARBA" id="ARBA00022692"/>
    </source>
</evidence>
<dbReference type="InterPro" id="IPR051393">
    <property type="entry name" value="ABC_transporter_permease"/>
</dbReference>
<keyword evidence="9" id="KW-0762">Sugar transport</keyword>
<dbReference type="CDD" id="cd06261">
    <property type="entry name" value="TM_PBP2"/>
    <property type="match status" value="1"/>
</dbReference>
<protein>
    <submittedName>
        <fullName evidence="9">Multiple sugar transport system permease protein</fullName>
    </submittedName>
</protein>
<gene>
    <name evidence="9" type="ORF">JOF54_003448</name>
</gene>
<evidence type="ECO:0000313" key="9">
    <source>
        <dbReference type="EMBL" id="MBP2418526.1"/>
    </source>
</evidence>
<dbReference type="PANTHER" id="PTHR30193:SF37">
    <property type="entry name" value="INNER MEMBRANE ABC TRANSPORTER PERMEASE PROTEIN YCJO"/>
    <property type="match status" value="1"/>
</dbReference>
<organism evidence="9 10">
    <name type="scientific">Microlunatus capsulatus</name>
    <dbReference type="NCBI Taxonomy" id="99117"/>
    <lineage>
        <taxon>Bacteria</taxon>
        <taxon>Bacillati</taxon>
        <taxon>Actinomycetota</taxon>
        <taxon>Actinomycetes</taxon>
        <taxon>Propionibacteriales</taxon>
        <taxon>Propionibacteriaceae</taxon>
        <taxon>Microlunatus</taxon>
    </lineage>
</organism>
<dbReference type="SUPFAM" id="SSF161098">
    <property type="entry name" value="MetI-like"/>
    <property type="match status" value="1"/>
</dbReference>
<dbReference type="EMBL" id="JAGIOB010000001">
    <property type="protein sequence ID" value="MBP2418526.1"/>
    <property type="molecule type" value="Genomic_DNA"/>
</dbReference>
<dbReference type="Gene3D" id="1.10.3720.10">
    <property type="entry name" value="MetI-like"/>
    <property type="match status" value="1"/>
</dbReference>
<feature type="transmembrane region" description="Helical" evidence="7">
    <location>
        <begin position="241"/>
        <end position="262"/>
    </location>
</feature>
<keyword evidence="6 7" id="KW-0472">Membrane</keyword>
<keyword evidence="3" id="KW-1003">Cell membrane</keyword>
<reference evidence="9 10" key="1">
    <citation type="submission" date="2021-03" db="EMBL/GenBank/DDBJ databases">
        <title>Sequencing the genomes of 1000 actinobacteria strains.</title>
        <authorList>
            <person name="Klenk H.-P."/>
        </authorList>
    </citation>
    <scope>NUCLEOTIDE SEQUENCE [LARGE SCALE GENOMIC DNA]</scope>
    <source>
        <strain evidence="9 10">DSM 12936</strain>
    </source>
</reference>
<proteinExistence type="inferred from homology"/>
<accession>A0ABS4ZBU0</accession>
<dbReference type="PANTHER" id="PTHR30193">
    <property type="entry name" value="ABC TRANSPORTER PERMEASE PROTEIN"/>
    <property type="match status" value="1"/>
</dbReference>
<feature type="transmembrane region" description="Helical" evidence="7">
    <location>
        <begin position="294"/>
        <end position="314"/>
    </location>
</feature>
<keyword evidence="10" id="KW-1185">Reference proteome</keyword>
<feature type="transmembrane region" description="Helical" evidence="7">
    <location>
        <begin position="102"/>
        <end position="123"/>
    </location>
</feature>
<dbReference type="Pfam" id="PF00528">
    <property type="entry name" value="BPD_transp_1"/>
    <property type="match status" value="1"/>
</dbReference>
<dbReference type="InterPro" id="IPR000515">
    <property type="entry name" value="MetI-like"/>
</dbReference>
<comment type="caution">
    <text evidence="9">The sequence shown here is derived from an EMBL/GenBank/DDBJ whole genome shotgun (WGS) entry which is preliminary data.</text>
</comment>
<dbReference type="RefSeq" id="WP_210058064.1">
    <property type="nucleotide sequence ID" value="NZ_BAAAMH010000024.1"/>
</dbReference>
<evidence type="ECO:0000256" key="5">
    <source>
        <dbReference type="ARBA" id="ARBA00022989"/>
    </source>
</evidence>
<comment type="subcellular location">
    <subcellularLocation>
        <location evidence="1 7">Cell membrane</location>
        <topology evidence="1 7">Multi-pass membrane protein</topology>
    </subcellularLocation>
</comment>
<keyword evidence="5 7" id="KW-1133">Transmembrane helix</keyword>
<name>A0ABS4ZBU0_9ACTN</name>
<evidence type="ECO:0000256" key="3">
    <source>
        <dbReference type="ARBA" id="ARBA00022475"/>
    </source>
</evidence>
<keyword evidence="2 7" id="KW-0813">Transport</keyword>